<dbReference type="Pfam" id="PF08713">
    <property type="entry name" value="DNA_alkylation"/>
    <property type="match status" value="1"/>
</dbReference>
<comment type="caution">
    <text evidence="1">The sequence shown here is derived from an EMBL/GenBank/DDBJ whole genome shotgun (WGS) entry which is preliminary data.</text>
</comment>
<evidence type="ECO:0000313" key="2">
    <source>
        <dbReference type="Proteomes" id="UP000177208"/>
    </source>
</evidence>
<dbReference type="SUPFAM" id="SSF48371">
    <property type="entry name" value="ARM repeat"/>
    <property type="match status" value="1"/>
</dbReference>
<dbReference type="Gene3D" id="1.25.10.90">
    <property type="match status" value="1"/>
</dbReference>
<dbReference type="InterPro" id="IPR014825">
    <property type="entry name" value="DNA_alkylation"/>
</dbReference>
<evidence type="ECO:0000313" key="1">
    <source>
        <dbReference type="EMBL" id="OGK16331.1"/>
    </source>
</evidence>
<sequence>MLIELRKDLHKLANPEKAKLLQRFFKTGKGEYGEGDIFLGIMVPQQRKIACKYKNLKLSEIQRLLQSKIHEERLTPLFILVEQYKKADYADKKKIFDFYLKNTKNINNWDLVDLSAPRIVGEYLFDKDKTILYELVKSENFWERRIAVLATFYFINKNQFADALKVGELLLEDNHDLIHKATGWMLREVGKRDQKAEEGFLSKYCKIMPRTMLRYAIERFSESMRKYYLGKKL</sequence>
<dbReference type="PANTHER" id="PTHR34070">
    <property type="entry name" value="ARMADILLO-TYPE FOLD"/>
    <property type="match status" value="1"/>
</dbReference>
<reference evidence="1 2" key="1">
    <citation type="journal article" date="2016" name="Nat. Commun.">
        <title>Thousands of microbial genomes shed light on interconnected biogeochemical processes in an aquifer system.</title>
        <authorList>
            <person name="Anantharaman K."/>
            <person name="Brown C.T."/>
            <person name="Hug L.A."/>
            <person name="Sharon I."/>
            <person name="Castelle C.J."/>
            <person name="Probst A.J."/>
            <person name="Thomas B.C."/>
            <person name="Singh A."/>
            <person name="Wilkins M.J."/>
            <person name="Karaoz U."/>
            <person name="Brodie E.L."/>
            <person name="Williams K.H."/>
            <person name="Hubbard S.S."/>
            <person name="Banfield J.F."/>
        </authorList>
    </citation>
    <scope>NUCLEOTIDE SEQUENCE [LARGE SCALE GENOMIC DNA]</scope>
</reference>
<proteinExistence type="predicted"/>
<gene>
    <name evidence="1" type="ORF">A2774_05305</name>
</gene>
<dbReference type="CDD" id="cd06561">
    <property type="entry name" value="AlkD_like"/>
    <property type="match status" value="1"/>
</dbReference>
<accession>A0A1F7GBM2</accession>
<organism evidence="1 2">
    <name type="scientific">Candidatus Roizmanbacteria bacterium RIFCSPHIGHO2_01_FULL_39_12c</name>
    <dbReference type="NCBI Taxonomy" id="1802031"/>
    <lineage>
        <taxon>Bacteria</taxon>
        <taxon>Candidatus Roizmaniibacteriota</taxon>
    </lineage>
</organism>
<protein>
    <submittedName>
        <fullName evidence="1">DNA alkylation repair protein</fullName>
    </submittedName>
</protein>
<dbReference type="EMBL" id="MFZG01000024">
    <property type="protein sequence ID" value="OGK16331.1"/>
    <property type="molecule type" value="Genomic_DNA"/>
</dbReference>
<dbReference type="PANTHER" id="PTHR34070:SF1">
    <property type="entry name" value="DNA ALKYLATION REPAIR PROTEIN"/>
    <property type="match status" value="1"/>
</dbReference>
<dbReference type="Proteomes" id="UP000177208">
    <property type="component" value="Unassembled WGS sequence"/>
</dbReference>
<dbReference type="AlphaFoldDB" id="A0A1F7GBM2"/>
<name>A0A1F7GBM2_9BACT</name>
<dbReference type="InterPro" id="IPR016024">
    <property type="entry name" value="ARM-type_fold"/>
</dbReference>